<feature type="region of interest" description="Disordered" evidence="5">
    <location>
        <begin position="1"/>
        <end position="29"/>
    </location>
</feature>
<name>A0A6A6DGY4_9PEZI</name>
<evidence type="ECO:0000256" key="5">
    <source>
        <dbReference type="SAM" id="MobiDB-lite"/>
    </source>
</evidence>
<dbReference type="InterPro" id="IPR041499">
    <property type="entry name" value="Tfc1/Sfc1_N"/>
</dbReference>
<dbReference type="Gene3D" id="3.30.200.160">
    <property type="entry name" value="TFIIIC, subcomplex tauA, subunit Sfc1, barrel domain"/>
    <property type="match status" value="1"/>
</dbReference>
<feature type="domain" description="Transcription factor IIIC subunit 5 HTH" evidence="6">
    <location>
        <begin position="235"/>
        <end position="382"/>
    </location>
</feature>
<comment type="subcellular location">
    <subcellularLocation>
        <location evidence="1">Nucleus</location>
    </subcellularLocation>
</comment>
<evidence type="ECO:0000313" key="9">
    <source>
        <dbReference type="Proteomes" id="UP000800200"/>
    </source>
</evidence>
<keyword evidence="4" id="KW-0539">Nucleus</keyword>
<dbReference type="InterPro" id="IPR019136">
    <property type="entry name" value="TF_IIIC_su-5_HTH"/>
</dbReference>
<dbReference type="GO" id="GO:0000127">
    <property type="term" value="C:transcription factor TFIIIC complex"/>
    <property type="evidence" value="ECO:0007669"/>
    <property type="project" value="InterPro"/>
</dbReference>
<dbReference type="AlphaFoldDB" id="A0A6A6DGY4"/>
<dbReference type="GO" id="GO:0001002">
    <property type="term" value="F:RNA polymerase III type 1 promoter sequence-specific DNA binding"/>
    <property type="evidence" value="ECO:0007669"/>
    <property type="project" value="TreeGrafter"/>
</dbReference>
<dbReference type="Proteomes" id="UP000800200">
    <property type="component" value="Unassembled WGS sequence"/>
</dbReference>
<keyword evidence="3" id="KW-0804">Transcription</keyword>
<sequence>MATPPGANIEQYKNHQNQNDSNQLSHQLPVPSQAVISVEHPAIIKNVDKGIKSLGGGLKLSKALTSEEEPRTIGVSLRPDDPFCKQLLSNPVKGSNVLLKVTVPKRTGRKRKRGSSGPFLLEDEAESNTNGTPNEQSPPEATSSESKTSTVCDAYVESSVVFRSLRDNASKYSITPVGVIKEAHRFRTLPDIQYAASNYHIMTKIRDMLMPLRWSIAKNYDINTASGSWATHDVGPPAQFIQNPVPFSYFYKQNKFIKYTGGVSHDGVLNMAKKISFNSYRTCRPTDEDVPTGPMPGILGEEFLTPYIQGLIAAVRAELAKRPIITRHVLYNRIGWEKRNRIREAAVYCGYFFESGPWRECLIRWGIDPRTHPNYRQYQTVSYLSYKKMGFARTKENFEQHMKELGDMDPEELANEHKFDGVHVSKTGNLFQFCDITDPQLRKILDIDDIRKTCAPTFQGWYHSGTWAKVAVILKDKMNTILGGEIPDNSLYERVAAWPEVFEDRAIYAIYRDEVLENKMRGVKSKEHEIMRAVRAAARNPRYAFEKMVELQEAKTEGVEEEMEDADDVEVHEGSGEIPDVDGMSWDEVENDDEELYDKELELEEEEEQGSYDEMEDEDEEGESEEGDREVTGADESDSDSESSDNVAAGRPHS</sequence>
<evidence type="ECO:0008006" key="10">
    <source>
        <dbReference type="Google" id="ProtNLM"/>
    </source>
</evidence>
<dbReference type="GO" id="GO:0005634">
    <property type="term" value="C:nucleus"/>
    <property type="evidence" value="ECO:0007669"/>
    <property type="project" value="UniProtKB-SubCell"/>
</dbReference>
<evidence type="ECO:0000259" key="6">
    <source>
        <dbReference type="Pfam" id="PF09734"/>
    </source>
</evidence>
<evidence type="ECO:0000259" key="7">
    <source>
        <dbReference type="Pfam" id="PF17682"/>
    </source>
</evidence>
<feature type="compositionally biased region" description="Polar residues" evidence="5">
    <location>
        <begin position="127"/>
        <end position="149"/>
    </location>
</feature>
<dbReference type="InterPro" id="IPR042536">
    <property type="entry name" value="TFIIIC_tauA_Sfc1"/>
</dbReference>
<dbReference type="OrthoDB" id="5598268at2759"/>
<feature type="compositionally biased region" description="Acidic residues" evidence="5">
    <location>
        <begin position="559"/>
        <end position="568"/>
    </location>
</feature>
<feature type="domain" description="Transcription factor IIIC subunit Tfc1/Sfc1 triple barrel" evidence="7">
    <location>
        <begin position="36"/>
        <end position="194"/>
    </location>
</feature>
<dbReference type="PANTHER" id="PTHR13230">
    <property type="entry name" value="GENERAL TRANSCRIPTION FACTOR IIIC, POLYPEPTIDE 5"/>
    <property type="match status" value="1"/>
</dbReference>
<organism evidence="8 9">
    <name type="scientific">Zopfia rhizophila CBS 207.26</name>
    <dbReference type="NCBI Taxonomy" id="1314779"/>
    <lineage>
        <taxon>Eukaryota</taxon>
        <taxon>Fungi</taxon>
        <taxon>Dikarya</taxon>
        <taxon>Ascomycota</taxon>
        <taxon>Pezizomycotina</taxon>
        <taxon>Dothideomycetes</taxon>
        <taxon>Dothideomycetes incertae sedis</taxon>
        <taxon>Zopfiaceae</taxon>
        <taxon>Zopfia</taxon>
    </lineage>
</organism>
<evidence type="ECO:0000256" key="3">
    <source>
        <dbReference type="ARBA" id="ARBA00023163"/>
    </source>
</evidence>
<dbReference type="Pfam" id="PF17682">
    <property type="entry name" value="Tau95_N"/>
    <property type="match status" value="1"/>
</dbReference>
<dbReference type="EMBL" id="ML994688">
    <property type="protein sequence ID" value="KAF2177509.1"/>
    <property type="molecule type" value="Genomic_DNA"/>
</dbReference>
<feature type="compositionally biased region" description="Polar residues" evidence="5">
    <location>
        <begin position="14"/>
        <end position="26"/>
    </location>
</feature>
<evidence type="ECO:0000256" key="4">
    <source>
        <dbReference type="ARBA" id="ARBA00023242"/>
    </source>
</evidence>
<keyword evidence="9" id="KW-1185">Reference proteome</keyword>
<keyword evidence="2" id="KW-0238">DNA-binding</keyword>
<feature type="region of interest" description="Disordered" evidence="5">
    <location>
        <begin position="106"/>
        <end position="149"/>
    </location>
</feature>
<evidence type="ECO:0000256" key="1">
    <source>
        <dbReference type="ARBA" id="ARBA00004123"/>
    </source>
</evidence>
<evidence type="ECO:0000313" key="8">
    <source>
        <dbReference type="EMBL" id="KAF2177509.1"/>
    </source>
</evidence>
<dbReference type="InterPro" id="IPR040454">
    <property type="entry name" value="TF_IIIC_Tfc1/Sfc1"/>
</dbReference>
<evidence type="ECO:0000256" key="2">
    <source>
        <dbReference type="ARBA" id="ARBA00023125"/>
    </source>
</evidence>
<dbReference type="Pfam" id="PF09734">
    <property type="entry name" value="Tau95"/>
    <property type="match status" value="1"/>
</dbReference>
<reference evidence="8" key="1">
    <citation type="journal article" date="2020" name="Stud. Mycol.">
        <title>101 Dothideomycetes genomes: a test case for predicting lifestyles and emergence of pathogens.</title>
        <authorList>
            <person name="Haridas S."/>
            <person name="Albert R."/>
            <person name="Binder M."/>
            <person name="Bloem J."/>
            <person name="Labutti K."/>
            <person name="Salamov A."/>
            <person name="Andreopoulos B."/>
            <person name="Baker S."/>
            <person name="Barry K."/>
            <person name="Bills G."/>
            <person name="Bluhm B."/>
            <person name="Cannon C."/>
            <person name="Castanera R."/>
            <person name="Culley D."/>
            <person name="Daum C."/>
            <person name="Ezra D."/>
            <person name="Gonzalez J."/>
            <person name="Henrissat B."/>
            <person name="Kuo A."/>
            <person name="Liang C."/>
            <person name="Lipzen A."/>
            <person name="Lutzoni F."/>
            <person name="Magnuson J."/>
            <person name="Mondo S."/>
            <person name="Nolan M."/>
            <person name="Ohm R."/>
            <person name="Pangilinan J."/>
            <person name="Park H.-J."/>
            <person name="Ramirez L."/>
            <person name="Alfaro M."/>
            <person name="Sun H."/>
            <person name="Tritt A."/>
            <person name="Yoshinaga Y."/>
            <person name="Zwiers L.-H."/>
            <person name="Turgeon B."/>
            <person name="Goodwin S."/>
            <person name="Spatafora J."/>
            <person name="Crous P."/>
            <person name="Grigoriev I."/>
        </authorList>
    </citation>
    <scope>NUCLEOTIDE SEQUENCE</scope>
    <source>
        <strain evidence="8">CBS 207.26</strain>
    </source>
</reference>
<dbReference type="PANTHER" id="PTHR13230:SF5">
    <property type="entry name" value="GENERAL TRANSCRIPTION FACTOR 3C POLYPEPTIDE 5"/>
    <property type="match status" value="1"/>
</dbReference>
<accession>A0A6A6DGY4</accession>
<dbReference type="GO" id="GO:0001003">
    <property type="term" value="F:RNA polymerase III type 2 promoter sequence-specific DNA binding"/>
    <property type="evidence" value="ECO:0007669"/>
    <property type="project" value="TreeGrafter"/>
</dbReference>
<protein>
    <recommendedName>
        <fullName evidence="10">Transcription factor tfiiic complex a box associated subunit sfc1</fullName>
    </recommendedName>
</protein>
<feature type="region of interest" description="Disordered" evidence="5">
    <location>
        <begin position="554"/>
        <end position="654"/>
    </location>
</feature>
<gene>
    <name evidence="8" type="ORF">K469DRAFT_719860</name>
</gene>
<proteinExistence type="predicted"/>
<feature type="compositionally biased region" description="Acidic residues" evidence="5">
    <location>
        <begin position="585"/>
        <end position="643"/>
    </location>
</feature>
<dbReference type="GO" id="GO:0006384">
    <property type="term" value="P:transcription initiation at RNA polymerase III promoter"/>
    <property type="evidence" value="ECO:0007669"/>
    <property type="project" value="InterPro"/>
</dbReference>